<dbReference type="PANTHER" id="PTHR18895">
    <property type="entry name" value="HEMK METHYLTRANSFERASE"/>
    <property type="match status" value="1"/>
</dbReference>
<reference evidence="8 9" key="2">
    <citation type="submission" date="2020-03" db="EMBL/GenBank/DDBJ databases">
        <title>Campylobacter portucalensis sp. nov., a new species of Campylobacter isolated from the reproductive tract of bulls.</title>
        <authorList>
            <person name="Silva M.F."/>
            <person name="Pereira G."/>
            <person name="Carneiro C."/>
            <person name="Hemphill A."/>
            <person name="Mateus L."/>
            <person name="Lopes-Da-Costa L."/>
            <person name="Silva E."/>
        </authorList>
    </citation>
    <scope>NUCLEOTIDE SEQUENCE [LARGE SCALE GENOMIC DNA]</scope>
    <source>
        <strain evidence="8 9">FMV-PI01</strain>
    </source>
</reference>
<evidence type="ECO:0000256" key="2">
    <source>
        <dbReference type="ARBA" id="ARBA00022603"/>
    </source>
</evidence>
<dbReference type="InterPro" id="IPR050320">
    <property type="entry name" value="N5-glutamine_MTase"/>
</dbReference>
<proteinExistence type="predicted"/>
<dbReference type="GO" id="GO:0003676">
    <property type="term" value="F:nucleic acid binding"/>
    <property type="evidence" value="ECO:0007669"/>
    <property type="project" value="InterPro"/>
</dbReference>
<dbReference type="GO" id="GO:0102559">
    <property type="term" value="F:peptide chain release factor N(5)-glutamine methyltransferase activity"/>
    <property type="evidence" value="ECO:0007669"/>
    <property type="project" value="UniProtKB-EC"/>
</dbReference>
<dbReference type="NCBIfam" id="TIGR00536">
    <property type="entry name" value="hemK_fam"/>
    <property type="match status" value="1"/>
</dbReference>
<evidence type="ECO:0000256" key="3">
    <source>
        <dbReference type="ARBA" id="ARBA00022679"/>
    </source>
</evidence>
<dbReference type="InterPro" id="IPR004556">
    <property type="entry name" value="HemK-like"/>
</dbReference>
<accession>A0A6L5WGE4</accession>
<dbReference type="CDD" id="cd02440">
    <property type="entry name" value="AdoMet_MTases"/>
    <property type="match status" value="1"/>
</dbReference>
<dbReference type="NCBIfam" id="TIGR03534">
    <property type="entry name" value="RF_mod_PrmC"/>
    <property type="match status" value="1"/>
</dbReference>
<dbReference type="RefSeq" id="WP_154570366.1">
    <property type="nucleotide sequence ID" value="NZ_VWSJ01000006.1"/>
</dbReference>
<dbReference type="Gene3D" id="3.40.50.150">
    <property type="entry name" value="Vaccinia Virus protein VP39"/>
    <property type="match status" value="1"/>
</dbReference>
<evidence type="ECO:0000256" key="1">
    <source>
        <dbReference type="ARBA" id="ARBA00012771"/>
    </source>
</evidence>
<reference evidence="8 9" key="1">
    <citation type="submission" date="2019-09" db="EMBL/GenBank/DDBJ databases">
        <authorList>
            <person name="Silva M."/>
            <person name="Pereira G."/>
            <person name="Lopes-Da-Costa L."/>
            <person name="Silva E."/>
        </authorList>
    </citation>
    <scope>NUCLEOTIDE SEQUENCE [LARGE SCALE GENOMIC DNA]</scope>
    <source>
        <strain evidence="8 9">FMV-PI01</strain>
    </source>
</reference>
<evidence type="ECO:0000259" key="7">
    <source>
        <dbReference type="Pfam" id="PF17827"/>
    </source>
</evidence>
<dbReference type="InterPro" id="IPR019874">
    <property type="entry name" value="RF_methyltr_PrmC"/>
</dbReference>
<name>A0A6L5WGE4_9BACT</name>
<comment type="catalytic activity">
    <reaction evidence="5">
        <text>L-glutaminyl-[peptide chain release factor] + S-adenosyl-L-methionine = N(5)-methyl-L-glutaminyl-[peptide chain release factor] + S-adenosyl-L-homocysteine + H(+)</text>
        <dbReference type="Rhea" id="RHEA:42896"/>
        <dbReference type="Rhea" id="RHEA-COMP:10271"/>
        <dbReference type="Rhea" id="RHEA-COMP:10272"/>
        <dbReference type="ChEBI" id="CHEBI:15378"/>
        <dbReference type="ChEBI" id="CHEBI:30011"/>
        <dbReference type="ChEBI" id="CHEBI:57856"/>
        <dbReference type="ChEBI" id="CHEBI:59789"/>
        <dbReference type="ChEBI" id="CHEBI:61891"/>
        <dbReference type="EC" id="2.1.1.297"/>
    </reaction>
</comment>
<dbReference type="Gene3D" id="1.10.8.10">
    <property type="entry name" value="DNA helicase RuvA subunit, C-terminal domain"/>
    <property type="match status" value="1"/>
</dbReference>
<evidence type="ECO:0000313" key="9">
    <source>
        <dbReference type="Proteomes" id="UP000476338"/>
    </source>
</evidence>
<dbReference type="EC" id="2.1.1.297" evidence="1"/>
<gene>
    <name evidence="8" type="primary">prmC</name>
    <name evidence="8" type="ORF">F1B92_02655</name>
</gene>
<evidence type="ECO:0000256" key="5">
    <source>
        <dbReference type="ARBA" id="ARBA00048391"/>
    </source>
</evidence>
<dbReference type="AlphaFoldDB" id="A0A6L5WGE4"/>
<dbReference type="InterPro" id="IPR007848">
    <property type="entry name" value="Small_mtfrase_dom"/>
</dbReference>
<dbReference type="Proteomes" id="UP000476338">
    <property type="component" value="Unassembled WGS sequence"/>
</dbReference>
<evidence type="ECO:0000313" key="8">
    <source>
        <dbReference type="EMBL" id="MSN96104.1"/>
    </source>
</evidence>
<dbReference type="SUPFAM" id="SSF53335">
    <property type="entry name" value="S-adenosyl-L-methionine-dependent methyltransferases"/>
    <property type="match status" value="1"/>
</dbReference>
<dbReference type="Pfam" id="PF05175">
    <property type="entry name" value="MTS"/>
    <property type="match status" value="1"/>
</dbReference>
<dbReference type="PANTHER" id="PTHR18895:SF74">
    <property type="entry name" value="MTRF1L RELEASE FACTOR GLUTAMINE METHYLTRANSFERASE"/>
    <property type="match status" value="1"/>
</dbReference>
<keyword evidence="2 8" id="KW-0489">Methyltransferase</keyword>
<dbReference type="EMBL" id="VWSJ01000006">
    <property type="protein sequence ID" value="MSN96104.1"/>
    <property type="molecule type" value="Genomic_DNA"/>
</dbReference>
<keyword evidence="9" id="KW-1185">Reference proteome</keyword>
<organism evidence="8 9">
    <name type="scientific">Campylobacter portucalensis</name>
    <dbReference type="NCBI Taxonomy" id="2608384"/>
    <lineage>
        <taxon>Bacteria</taxon>
        <taxon>Pseudomonadati</taxon>
        <taxon>Campylobacterota</taxon>
        <taxon>Epsilonproteobacteria</taxon>
        <taxon>Campylobacterales</taxon>
        <taxon>Campylobacteraceae</taxon>
        <taxon>Campylobacter</taxon>
    </lineage>
</organism>
<keyword evidence="4" id="KW-0949">S-adenosyl-L-methionine</keyword>
<comment type="caution">
    <text evidence="8">The sequence shown here is derived from an EMBL/GenBank/DDBJ whole genome shotgun (WGS) entry which is preliminary data.</text>
</comment>
<dbReference type="PROSITE" id="PS00092">
    <property type="entry name" value="N6_MTASE"/>
    <property type="match status" value="1"/>
</dbReference>
<evidence type="ECO:0000256" key="4">
    <source>
        <dbReference type="ARBA" id="ARBA00022691"/>
    </source>
</evidence>
<feature type="domain" description="Release factor glutamine methyltransferase N-terminal" evidence="7">
    <location>
        <begin position="18"/>
        <end position="66"/>
    </location>
</feature>
<dbReference type="Pfam" id="PF17827">
    <property type="entry name" value="PrmC_N"/>
    <property type="match status" value="1"/>
</dbReference>
<dbReference type="InterPro" id="IPR040758">
    <property type="entry name" value="PrmC_N"/>
</dbReference>
<keyword evidence="3 8" id="KW-0808">Transferase</keyword>
<dbReference type="InterPro" id="IPR029063">
    <property type="entry name" value="SAM-dependent_MTases_sf"/>
</dbReference>
<feature type="domain" description="Methyltransferase small" evidence="6">
    <location>
        <begin position="89"/>
        <end position="183"/>
    </location>
</feature>
<dbReference type="InterPro" id="IPR002052">
    <property type="entry name" value="DNA_methylase_N6_adenine_CS"/>
</dbReference>
<evidence type="ECO:0000259" key="6">
    <source>
        <dbReference type="Pfam" id="PF05175"/>
    </source>
</evidence>
<dbReference type="GO" id="GO:0032259">
    <property type="term" value="P:methylation"/>
    <property type="evidence" value="ECO:0007669"/>
    <property type="project" value="UniProtKB-KW"/>
</dbReference>
<sequence length="267" mass="30797">MKVFEAFKFAINFLDSKIIAKELLKFHLKLDDNNFLLNFDEKLSFKDDFIELLKRYKNGEPLEYITKRCEFFGDEFYIEKGVLIPRFETEILVENVLEIAQNFQNPKICEIGFGSGIISLTLKKHLKNCEILATDISKKALKIAKKNALNFDLEVEFLNTSLMDGVCGNFDIIVSNPPYIKNSYKIDKWVANEPKEALFGGENGDEILKDIIKLAKNRAKFLACEIGYDQKNSMQNELINSNFEAIFYKDLAGFDRGFIAKNRTFDD</sequence>
<protein>
    <recommendedName>
        <fullName evidence="1">peptide chain release factor N(5)-glutamine methyltransferase</fullName>
        <ecNumber evidence="1">2.1.1.297</ecNumber>
    </recommendedName>
</protein>